<sequence>MTDYPYLGVGSLPKQSKQHSDINGDCTIKVDARRARVRPAKSFTEKPGRPRKQCNIKEEIKEAHIALKDDIPSCERSFKWAEI</sequence>
<dbReference type="OrthoDB" id="413361at2759"/>
<name>A0A4Y2ECX3_ARAVE</name>
<organism evidence="2 3">
    <name type="scientific">Araneus ventricosus</name>
    <name type="common">Orbweaver spider</name>
    <name type="synonym">Epeira ventricosa</name>
    <dbReference type="NCBI Taxonomy" id="182803"/>
    <lineage>
        <taxon>Eukaryota</taxon>
        <taxon>Metazoa</taxon>
        <taxon>Ecdysozoa</taxon>
        <taxon>Arthropoda</taxon>
        <taxon>Chelicerata</taxon>
        <taxon>Arachnida</taxon>
        <taxon>Araneae</taxon>
        <taxon>Araneomorphae</taxon>
        <taxon>Entelegynae</taxon>
        <taxon>Araneoidea</taxon>
        <taxon>Araneidae</taxon>
        <taxon>Araneus</taxon>
    </lineage>
</organism>
<dbReference type="AlphaFoldDB" id="A0A4Y2ECX3"/>
<evidence type="ECO:0000256" key="1">
    <source>
        <dbReference type="SAM" id="MobiDB-lite"/>
    </source>
</evidence>
<proteinExistence type="predicted"/>
<dbReference type="EMBL" id="BGPR01000575">
    <property type="protein sequence ID" value="GBM27003.1"/>
    <property type="molecule type" value="Genomic_DNA"/>
</dbReference>
<comment type="caution">
    <text evidence="2">The sequence shown here is derived from an EMBL/GenBank/DDBJ whole genome shotgun (WGS) entry which is preliminary data.</text>
</comment>
<protein>
    <submittedName>
        <fullName evidence="2">Uncharacterized protein</fullName>
    </submittedName>
</protein>
<evidence type="ECO:0000313" key="3">
    <source>
        <dbReference type="Proteomes" id="UP000499080"/>
    </source>
</evidence>
<accession>A0A4Y2ECX3</accession>
<dbReference type="Proteomes" id="UP000499080">
    <property type="component" value="Unassembled WGS sequence"/>
</dbReference>
<evidence type="ECO:0000313" key="2">
    <source>
        <dbReference type="EMBL" id="GBM27003.1"/>
    </source>
</evidence>
<keyword evidence="3" id="KW-1185">Reference proteome</keyword>
<feature type="region of interest" description="Disordered" evidence="1">
    <location>
        <begin position="1"/>
        <end position="23"/>
    </location>
</feature>
<gene>
    <name evidence="2" type="ORF">AVEN_256939_1</name>
</gene>
<reference evidence="2 3" key="1">
    <citation type="journal article" date="2019" name="Sci. Rep.">
        <title>Orb-weaving spider Araneus ventricosus genome elucidates the spidroin gene catalogue.</title>
        <authorList>
            <person name="Kono N."/>
            <person name="Nakamura H."/>
            <person name="Ohtoshi R."/>
            <person name="Moran D.A.P."/>
            <person name="Shinohara A."/>
            <person name="Yoshida Y."/>
            <person name="Fujiwara M."/>
            <person name="Mori M."/>
            <person name="Tomita M."/>
            <person name="Arakawa K."/>
        </authorList>
    </citation>
    <scope>NUCLEOTIDE SEQUENCE [LARGE SCALE GENOMIC DNA]</scope>
</reference>